<dbReference type="InterPro" id="IPR011010">
    <property type="entry name" value="DNA_brk_join_enz"/>
</dbReference>
<evidence type="ECO:0000256" key="1">
    <source>
        <dbReference type="ARBA" id="ARBA00008857"/>
    </source>
</evidence>
<dbReference type="InterPro" id="IPR010998">
    <property type="entry name" value="Integrase_recombinase_N"/>
</dbReference>
<evidence type="ECO:0000259" key="5">
    <source>
        <dbReference type="PROSITE" id="PS51898"/>
    </source>
</evidence>
<feature type="domain" description="Tyr recombinase" evidence="5">
    <location>
        <begin position="204"/>
        <end position="387"/>
    </location>
</feature>
<dbReference type="Proteomes" id="UP000235005">
    <property type="component" value="Unassembled WGS sequence"/>
</dbReference>
<accession>A0A2N5X0X7</accession>
<dbReference type="InterPro" id="IPR050808">
    <property type="entry name" value="Phage_Integrase"/>
</dbReference>
<keyword evidence="7" id="KW-1185">Reference proteome</keyword>
<dbReference type="CDD" id="cd00796">
    <property type="entry name" value="INT_Rci_Hp1_C"/>
    <property type="match status" value="1"/>
</dbReference>
<dbReference type="InterPro" id="IPR025166">
    <property type="entry name" value="Integrase_DNA_bind_dom"/>
</dbReference>
<keyword evidence="4" id="KW-0233">DNA recombination</keyword>
<keyword evidence="2" id="KW-0229">DNA integration</keyword>
<dbReference type="InterPro" id="IPR013762">
    <property type="entry name" value="Integrase-like_cat_sf"/>
</dbReference>
<evidence type="ECO:0000256" key="2">
    <source>
        <dbReference type="ARBA" id="ARBA00022908"/>
    </source>
</evidence>
<dbReference type="PANTHER" id="PTHR30629:SF2">
    <property type="entry name" value="PROPHAGE INTEGRASE INTS-RELATED"/>
    <property type="match status" value="1"/>
</dbReference>
<dbReference type="SUPFAM" id="SSF56349">
    <property type="entry name" value="DNA breaking-rejoining enzymes"/>
    <property type="match status" value="1"/>
</dbReference>
<dbReference type="PANTHER" id="PTHR30629">
    <property type="entry name" value="PROPHAGE INTEGRASE"/>
    <property type="match status" value="1"/>
</dbReference>
<dbReference type="Pfam" id="PF00589">
    <property type="entry name" value="Phage_integrase"/>
    <property type="match status" value="1"/>
</dbReference>
<evidence type="ECO:0000256" key="3">
    <source>
        <dbReference type="ARBA" id="ARBA00023125"/>
    </source>
</evidence>
<dbReference type="InterPro" id="IPR002104">
    <property type="entry name" value="Integrase_catalytic"/>
</dbReference>
<evidence type="ECO:0000313" key="7">
    <source>
        <dbReference type="Proteomes" id="UP000235005"/>
    </source>
</evidence>
<comment type="similarity">
    <text evidence="1">Belongs to the 'phage' integrase family.</text>
</comment>
<organism evidence="6 7">
    <name type="scientific">Pseudohalioglobus lutimaris</name>
    <dbReference type="NCBI Taxonomy" id="1737061"/>
    <lineage>
        <taxon>Bacteria</taxon>
        <taxon>Pseudomonadati</taxon>
        <taxon>Pseudomonadota</taxon>
        <taxon>Gammaproteobacteria</taxon>
        <taxon>Cellvibrionales</taxon>
        <taxon>Halieaceae</taxon>
        <taxon>Pseudohalioglobus</taxon>
    </lineage>
</organism>
<dbReference type="OrthoDB" id="9057547at2"/>
<dbReference type="AlphaFoldDB" id="A0A2N5X0X7"/>
<protein>
    <submittedName>
        <fullName evidence="6">Integrase</fullName>
    </submittedName>
</protein>
<dbReference type="Gene3D" id="3.30.160.390">
    <property type="entry name" value="Integrase, DNA-binding domain"/>
    <property type="match status" value="1"/>
</dbReference>
<dbReference type="Gene3D" id="1.10.150.130">
    <property type="match status" value="1"/>
</dbReference>
<dbReference type="RefSeq" id="WP_101518317.1">
    <property type="nucleotide sequence ID" value="NZ_PKUS01000018.1"/>
</dbReference>
<dbReference type="PROSITE" id="PS51898">
    <property type="entry name" value="TYR_RECOMBINASE"/>
    <property type="match status" value="1"/>
</dbReference>
<comment type="caution">
    <text evidence="6">The sequence shown here is derived from an EMBL/GenBank/DDBJ whole genome shotgun (WGS) entry which is preliminary data.</text>
</comment>
<evidence type="ECO:0000313" key="6">
    <source>
        <dbReference type="EMBL" id="PLW68149.1"/>
    </source>
</evidence>
<name>A0A2N5X0X7_9GAMM</name>
<proteinExistence type="inferred from homology"/>
<dbReference type="GO" id="GO:0006310">
    <property type="term" value="P:DNA recombination"/>
    <property type="evidence" value="ECO:0007669"/>
    <property type="project" value="UniProtKB-KW"/>
</dbReference>
<dbReference type="GO" id="GO:0015074">
    <property type="term" value="P:DNA integration"/>
    <property type="evidence" value="ECO:0007669"/>
    <property type="project" value="UniProtKB-KW"/>
</dbReference>
<sequence>MRIRLTQKLIDNPLQCPANKTRIECCDTAFPGLYFEVRATCTEWGTFFLRYKNEAGKTTHKKLGRSNEITLKEAREAAKNLKAEIQLGADPQEEARKKRQSITWSTFFNDHYLPHAKANKRSWKYDEDMHRLRINDEFGDCPLNRIKKSAIQQFHDGLPDEGLSPATADHYLKLIRHALNLAVDWSLLDKNPALGIKQFNVDNRQERLLTDEELQRLLSVLDNATNRQRTAALAVKLLLFTGARVNEALTAEWKDIDRKSRTWMVQATNSKSKRRRSIPLNAKALAILDEIGTRGKSKWLFTSSRNAKDGSKEKARLKNINKVWYVLRKEADLEHIRLHDLRHMNASMLINSGHSLYVVQQVLGHSDPAVTQRYSHLTPDTLQEAANSVDAYVEKALEVAGD</sequence>
<gene>
    <name evidence="6" type="ORF">C0039_13215</name>
</gene>
<dbReference type="EMBL" id="PKUS01000018">
    <property type="protein sequence ID" value="PLW68149.1"/>
    <property type="molecule type" value="Genomic_DNA"/>
</dbReference>
<dbReference type="Gene3D" id="1.10.443.10">
    <property type="entry name" value="Intergrase catalytic core"/>
    <property type="match status" value="1"/>
</dbReference>
<dbReference type="GO" id="GO:0003677">
    <property type="term" value="F:DNA binding"/>
    <property type="evidence" value="ECO:0007669"/>
    <property type="project" value="UniProtKB-KW"/>
</dbReference>
<evidence type="ECO:0000256" key="4">
    <source>
        <dbReference type="ARBA" id="ARBA00023172"/>
    </source>
</evidence>
<dbReference type="InterPro" id="IPR038488">
    <property type="entry name" value="Integrase_DNA-bd_sf"/>
</dbReference>
<dbReference type="Pfam" id="PF13356">
    <property type="entry name" value="Arm-DNA-bind_3"/>
    <property type="match status" value="1"/>
</dbReference>
<keyword evidence="3" id="KW-0238">DNA-binding</keyword>
<reference evidence="6 7" key="1">
    <citation type="submission" date="2018-01" db="EMBL/GenBank/DDBJ databases">
        <title>The draft genome sequence of Halioglobus lutimaris HF004.</title>
        <authorList>
            <person name="Du Z.-J."/>
            <person name="Shi M.-J."/>
        </authorList>
    </citation>
    <scope>NUCLEOTIDE SEQUENCE [LARGE SCALE GENOMIC DNA]</scope>
    <source>
        <strain evidence="6 7">HF004</strain>
    </source>
</reference>